<dbReference type="Pfam" id="PF04414">
    <property type="entry name" value="tRNA_deacylase"/>
    <property type="match status" value="1"/>
</dbReference>
<evidence type="ECO:0000256" key="2">
    <source>
        <dbReference type="ARBA" id="ARBA00022801"/>
    </source>
</evidence>
<dbReference type="Proteomes" id="UP000831768">
    <property type="component" value="Chromosome"/>
</dbReference>
<dbReference type="PANTHER" id="PTHR34667">
    <property type="entry name" value="D-AMINOACYL-TRNA DEACYLASE"/>
    <property type="match status" value="1"/>
</dbReference>
<comment type="cofactor">
    <cofactor evidence="4">
        <name>Zn(2+)</name>
        <dbReference type="ChEBI" id="CHEBI:29105"/>
    </cofactor>
    <text evidence="4">Binds 2 Zn(2+) ions per subunit.</text>
</comment>
<dbReference type="SUPFAM" id="SSF142535">
    <property type="entry name" value="AF0625-like"/>
    <property type="match status" value="1"/>
</dbReference>
<dbReference type="GO" id="GO:0008270">
    <property type="term" value="F:zinc ion binding"/>
    <property type="evidence" value="ECO:0007669"/>
    <property type="project" value="UniProtKB-UniRule"/>
</dbReference>
<evidence type="ECO:0000256" key="4">
    <source>
        <dbReference type="HAMAP-Rule" id="MF_00562"/>
    </source>
</evidence>
<evidence type="ECO:0000313" key="6">
    <source>
        <dbReference type="Proteomes" id="UP000831768"/>
    </source>
</evidence>
<dbReference type="GO" id="GO:0051499">
    <property type="term" value="F:D-aminoacyl-tRNA deacylase activity"/>
    <property type="evidence" value="ECO:0007669"/>
    <property type="project" value="UniProtKB-UniRule"/>
</dbReference>
<dbReference type="AlphaFoldDB" id="A0A8U0A393"/>
<dbReference type="Gene3D" id="3.40.50.10700">
    <property type="entry name" value="AF0625-like"/>
    <property type="match status" value="1"/>
</dbReference>
<organism evidence="5 6">
    <name type="scientific">Halocatena salina</name>
    <dbReference type="NCBI Taxonomy" id="2934340"/>
    <lineage>
        <taxon>Archaea</taxon>
        <taxon>Methanobacteriati</taxon>
        <taxon>Methanobacteriota</taxon>
        <taxon>Stenosarchaea group</taxon>
        <taxon>Halobacteria</taxon>
        <taxon>Halobacteriales</taxon>
        <taxon>Natronomonadaceae</taxon>
        <taxon>Halocatena</taxon>
    </lineage>
</organism>
<dbReference type="PANTHER" id="PTHR34667:SF1">
    <property type="entry name" value="D-AMINOACYL-TRNA DEACYLASE"/>
    <property type="match status" value="1"/>
</dbReference>
<dbReference type="InterPro" id="IPR018033">
    <property type="entry name" value="Deacylase_DtdA_archaea"/>
</dbReference>
<accession>A0A8U0A393</accession>
<comment type="catalytic activity">
    <reaction evidence="4">
        <text>a D-aminoacyl-tRNA + H2O = a tRNA + a D-alpha-amino acid + H(+)</text>
        <dbReference type="Rhea" id="RHEA:13953"/>
        <dbReference type="Rhea" id="RHEA-COMP:10123"/>
        <dbReference type="Rhea" id="RHEA-COMP:10124"/>
        <dbReference type="ChEBI" id="CHEBI:15377"/>
        <dbReference type="ChEBI" id="CHEBI:15378"/>
        <dbReference type="ChEBI" id="CHEBI:59871"/>
        <dbReference type="ChEBI" id="CHEBI:78442"/>
        <dbReference type="ChEBI" id="CHEBI:79333"/>
        <dbReference type="EC" id="3.1.1.96"/>
    </reaction>
</comment>
<keyword evidence="6" id="KW-1185">Reference proteome</keyword>
<dbReference type="EMBL" id="CP096019">
    <property type="protein sequence ID" value="UPM42447.1"/>
    <property type="molecule type" value="Genomic_DNA"/>
</dbReference>
<gene>
    <name evidence="4" type="primary">dtdA</name>
    <name evidence="5" type="ORF">MW046_10835</name>
</gene>
<dbReference type="GO" id="GO:0019478">
    <property type="term" value="P:D-amino acid catabolic process"/>
    <property type="evidence" value="ECO:0007669"/>
    <property type="project" value="UniProtKB-UniRule"/>
</dbReference>
<proteinExistence type="inferred from homology"/>
<dbReference type="InterPro" id="IPR007508">
    <property type="entry name" value="DtdA"/>
</dbReference>
<evidence type="ECO:0000256" key="3">
    <source>
        <dbReference type="ARBA" id="ARBA00022833"/>
    </source>
</evidence>
<sequence length="451" mass="49335">MIGIVLSRADRASVHIGEQLRTLESWREEHDASRSDADGGGTVYRLDGVELREFEELHLHLDGVDSVFSDIDLLVFASRHAGETGPLLTAHPTGNFGPAEFGGHDRSLAQAAPNAQSTVLAALTEHAPDGYDVGLEGTHHGPTELTTPSLFVELGSDERQWNDPEGAQAVARAILALRSVDPNAEKTLVGFGGGHYVPRFERVVRDTEWSVGHVGVDWALAAMGAPEKHRSVLKRAFERSGTTYALVEDDPALERTIEELGYRTVSETWVRETDGIPLALVNHLERSVRPITDGLRFGDRCPSTDAVSGEFDPTDHDELSRIEIPADLLAAANGINHERTLSMVRSRAVAVTTTENGTKLDRIVVLPSTVDRNHLTEAFITILQRKYDVERDGENVIAHEDAFSPTLARQYGVPEGPAFGRLSNGQTVEIDDTIITPADVRERKTHMFSSI</sequence>
<comment type="subunit">
    <text evidence="4">Monomer.</text>
</comment>
<name>A0A8U0A393_9EURY</name>
<dbReference type="KEGG" id="haad:MW046_10835"/>
<keyword evidence="1 4" id="KW-0479">Metal-binding</keyword>
<comment type="function">
    <text evidence="4">D-aminoacyl-tRNA deacylase with broad substrate specificity. By recycling D-aminoacyl-tRNA to D-amino acids and free tRNA molecules, this enzyme counteracts the toxicity associated with the formation of D-aminoacyl-tRNA entities in vivo.</text>
</comment>
<dbReference type="Gene3D" id="3.40.630.50">
    <property type="entry name" value="AF0625-like"/>
    <property type="match status" value="1"/>
</dbReference>
<comment type="similarity">
    <text evidence="4">Belongs to the DtdA deacylase family.</text>
</comment>
<evidence type="ECO:0000313" key="5">
    <source>
        <dbReference type="EMBL" id="UPM42447.1"/>
    </source>
</evidence>
<dbReference type="EC" id="3.1.1.96" evidence="4"/>
<keyword evidence="2 4" id="KW-0378">Hydrolase</keyword>
<evidence type="ECO:0000256" key="1">
    <source>
        <dbReference type="ARBA" id="ARBA00022723"/>
    </source>
</evidence>
<protein>
    <recommendedName>
        <fullName evidence="4">D-aminoacyl-tRNA deacylase</fullName>
        <ecNumber evidence="4">3.1.1.96</ecNumber>
    </recommendedName>
</protein>
<dbReference type="GeneID" id="71928548"/>
<dbReference type="RefSeq" id="WP_247993120.1">
    <property type="nucleotide sequence ID" value="NZ_CP096019.1"/>
</dbReference>
<comment type="catalytic activity">
    <reaction evidence="4">
        <text>glycyl-tRNA(Ala) + H2O = tRNA(Ala) + glycine + H(+)</text>
        <dbReference type="Rhea" id="RHEA:53744"/>
        <dbReference type="Rhea" id="RHEA-COMP:9657"/>
        <dbReference type="Rhea" id="RHEA-COMP:13640"/>
        <dbReference type="ChEBI" id="CHEBI:15377"/>
        <dbReference type="ChEBI" id="CHEBI:15378"/>
        <dbReference type="ChEBI" id="CHEBI:57305"/>
        <dbReference type="ChEBI" id="CHEBI:78442"/>
        <dbReference type="ChEBI" id="CHEBI:78522"/>
        <dbReference type="EC" id="3.1.1.96"/>
    </reaction>
</comment>
<dbReference type="HAMAP" id="MF_00562">
    <property type="entry name" value="Deacylase_DtdA"/>
    <property type="match status" value="1"/>
</dbReference>
<reference evidence="5" key="1">
    <citation type="submission" date="2022-04" db="EMBL/GenBank/DDBJ databases">
        <title>Halocatena sp. nov., isolated from a salt lake.</title>
        <authorList>
            <person name="Cui H.-L."/>
        </authorList>
    </citation>
    <scope>NUCLEOTIDE SEQUENCE</scope>
    <source>
        <strain evidence="5">AD-1</strain>
    </source>
</reference>
<keyword evidence="3 4" id="KW-0862">Zinc</keyword>